<dbReference type="Pfam" id="PF00015">
    <property type="entry name" value="MCPsignal"/>
    <property type="match status" value="1"/>
</dbReference>
<feature type="domain" description="PAC" evidence="5">
    <location>
        <begin position="99"/>
        <end position="156"/>
    </location>
</feature>
<dbReference type="AlphaFoldDB" id="F0BGD5"/>
<dbReference type="InterPro" id="IPR000700">
    <property type="entry name" value="PAS-assoc_C"/>
</dbReference>
<dbReference type="CDD" id="cd00130">
    <property type="entry name" value="PAS"/>
    <property type="match status" value="3"/>
</dbReference>
<dbReference type="InterPro" id="IPR013655">
    <property type="entry name" value="PAS_fold_3"/>
</dbReference>
<feature type="domain" description="PAS" evidence="4">
    <location>
        <begin position="289"/>
        <end position="319"/>
    </location>
</feature>
<dbReference type="Pfam" id="PF08447">
    <property type="entry name" value="PAS_3"/>
    <property type="match status" value="2"/>
</dbReference>
<dbReference type="PROSITE" id="PS50113">
    <property type="entry name" value="PAC"/>
    <property type="match status" value="2"/>
</dbReference>
<dbReference type="InterPro" id="IPR004090">
    <property type="entry name" value="Chemotax_Me-accpt_rcpt"/>
</dbReference>
<feature type="domain" description="PAC" evidence="5">
    <location>
        <begin position="348"/>
        <end position="400"/>
    </location>
</feature>
<dbReference type="PRINTS" id="PR00260">
    <property type="entry name" value="CHEMTRNSDUCR"/>
</dbReference>
<dbReference type="GO" id="GO:0006935">
    <property type="term" value="P:chemotaxis"/>
    <property type="evidence" value="ECO:0007669"/>
    <property type="project" value="InterPro"/>
</dbReference>
<organism evidence="6 7">
    <name type="scientific">Xanthomonas vesicatoria ATCC 35937</name>
    <dbReference type="NCBI Taxonomy" id="925775"/>
    <lineage>
        <taxon>Bacteria</taxon>
        <taxon>Pseudomonadati</taxon>
        <taxon>Pseudomonadota</taxon>
        <taxon>Gammaproteobacteria</taxon>
        <taxon>Lysobacterales</taxon>
        <taxon>Lysobacteraceae</taxon>
        <taxon>Xanthomonas</taxon>
    </lineage>
</organism>
<dbReference type="SMART" id="SM00283">
    <property type="entry name" value="MA"/>
    <property type="match status" value="1"/>
</dbReference>
<dbReference type="Pfam" id="PF08448">
    <property type="entry name" value="PAS_4"/>
    <property type="match status" value="1"/>
</dbReference>
<dbReference type="NCBIfam" id="TIGR00229">
    <property type="entry name" value="sensory_box"/>
    <property type="match status" value="3"/>
</dbReference>
<protein>
    <submittedName>
        <fullName evidence="6">PAS domain S-box</fullName>
    </submittedName>
</protein>
<dbReference type="SUPFAM" id="SSF58104">
    <property type="entry name" value="Methyl-accepting chemotaxis protein (MCP) signaling domain"/>
    <property type="match status" value="1"/>
</dbReference>
<dbReference type="GO" id="GO:0016020">
    <property type="term" value="C:membrane"/>
    <property type="evidence" value="ECO:0007669"/>
    <property type="project" value="InterPro"/>
</dbReference>
<evidence type="ECO:0000259" key="4">
    <source>
        <dbReference type="PROSITE" id="PS50112"/>
    </source>
</evidence>
<name>F0BGD5_9XANT</name>
<dbReference type="eggNOG" id="COG0840">
    <property type="taxonomic scope" value="Bacteria"/>
</dbReference>
<dbReference type="InterPro" id="IPR050903">
    <property type="entry name" value="Bact_Chemotaxis_MeTrfase"/>
</dbReference>
<dbReference type="GO" id="GO:0007165">
    <property type="term" value="P:signal transduction"/>
    <property type="evidence" value="ECO:0007669"/>
    <property type="project" value="UniProtKB-KW"/>
</dbReference>
<evidence type="ECO:0000313" key="7">
    <source>
        <dbReference type="Proteomes" id="UP000003299"/>
    </source>
</evidence>
<dbReference type="EMBL" id="AEQV01000125">
    <property type="protein sequence ID" value="EGD08471.1"/>
    <property type="molecule type" value="Genomic_DNA"/>
</dbReference>
<dbReference type="CDD" id="cd11386">
    <property type="entry name" value="MCP_signal"/>
    <property type="match status" value="1"/>
</dbReference>
<dbReference type="InterPro" id="IPR035965">
    <property type="entry name" value="PAS-like_dom_sf"/>
</dbReference>
<dbReference type="InterPro" id="IPR000014">
    <property type="entry name" value="PAS"/>
</dbReference>
<dbReference type="InterPro" id="IPR004089">
    <property type="entry name" value="MCPsignal_dom"/>
</dbReference>
<evidence type="ECO:0000259" key="3">
    <source>
        <dbReference type="PROSITE" id="PS50111"/>
    </source>
</evidence>
<comment type="caution">
    <text evidence="6">The sequence shown here is derived from an EMBL/GenBank/DDBJ whole genome shotgun (WGS) entry which is preliminary data.</text>
</comment>
<evidence type="ECO:0000256" key="2">
    <source>
        <dbReference type="PROSITE-ProRule" id="PRU00284"/>
    </source>
</evidence>
<dbReference type="SUPFAM" id="SSF55785">
    <property type="entry name" value="PYP-like sensor domain (PAS domain)"/>
    <property type="match status" value="3"/>
</dbReference>
<feature type="domain" description="Methyl-accepting transducer" evidence="3">
    <location>
        <begin position="408"/>
        <end position="637"/>
    </location>
</feature>
<dbReference type="Gene3D" id="1.10.287.950">
    <property type="entry name" value="Methyl-accepting chemotaxis protein"/>
    <property type="match status" value="1"/>
</dbReference>
<dbReference type="PANTHER" id="PTHR24422:SF10">
    <property type="entry name" value="CHEMOTAXIS PROTEIN METHYLTRANSFERASE 2"/>
    <property type="match status" value="1"/>
</dbReference>
<dbReference type="InterPro" id="IPR001610">
    <property type="entry name" value="PAC"/>
</dbReference>
<dbReference type="GO" id="GO:0004888">
    <property type="term" value="F:transmembrane signaling receptor activity"/>
    <property type="evidence" value="ECO:0007669"/>
    <property type="project" value="InterPro"/>
</dbReference>
<sequence>MRVANHVNPISDFDVMRLPFLGRLFSSWSRGLQHKANAVDRVMAVIEFDLDGRILEANQNFLSLMGYRRDEVVGQHHRMFVTTSDRDSESYRQFWDALRRGDFNAGRFCRLDKHGREVWINASYNPLLDRSGKAYRVVKYATDITQQVRQTADFEGRIDAIDKVMAVIEFSLDGTVLDANQNFLQVIGYRLDEIRGKHHGMFVDAQTRQSASYRAFWQSLGRGAFDAGRYQRIGKDGREVWIQASYNPVLDELGRPYKVVKYATDVTRQVLDSADADGRIQAIDKVMGVIEFDLDGHVLRANDNFLATVGYTAQEAVGQHHGMFVDAAYRTSDEYRHFWAKLARGQFDAGRYRRLRKDGSPVWIQASYNPILDVSGRPYKVVKYATDVTEQVRSVERMRDLMRQTMSIAQNVQRESHHIAVSNQELVGRVSTQSEAVAQTSSTIDQLAATVRANSENAGSARRMAEDSAAVARRGADVIADVVKTTAGIRSATDRIGQIIEVIDGIAFQTNILALNAAVEAARAGEQGRGFAVVATEVRSLAQRCGVSAREIRSLIDNATGQVGDGSRLAEQAGVVMQDVVTSVLRVTATVEQIAAASHEQAQDISTANTALQSIGVQARDQAQMVDDLARSARVLEADADALFALVNGDADGSTQPATPFTPNAKSQAA</sequence>
<dbReference type="PROSITE" id="PS50111">
    <property type="entry name" value="CHEMOTAXIS_TRANSDUC_2"/>
    <property type="match status" value="1"/>
</dbReference>
<evidence type="ECO:0000259" key="5">
    <source>
        <dbReference type="PROSITE" id="PS50113"/>
    </source>
</evidence>
<feature type="domain" description="PAS" evidence="4">
    <location>
        <begin position="45"/>
        <end position="101"/>
    </location>
</feature>
<dbReference type="Proteomes" id="UP000003299">
    <property type="component" value="Unassembled WGS sequence"/>
</dbReference>
<dbReference type="PANTHER" id="PTHR24422">
    <property type="entry name" value="CHEMOTAXIS PROTEIN METHYLTRANSFERASE"/>
    <property type="match status" value="1"/>
</dbReference>
<evidence type="ECO:0000313" key="6">
    <source>
        <dbReference type="EMBL" id="EGD08471.1"/>
    </source>
</evidence>
<evidence type="ECO:0000256" key="1">
    <source>
        <dbReference type="ARBA" id="ARBA00023224"/>
    </source>
</evidence>
<dbReference type="SMART" id="SM00086">
    <property type="entry name" value="PAC"/>
    <property type="match status" value="3"/>
</dbReference>
<accession>F0BGD5</accession>
<dbReference type="SMART" id="SM00091">
    <property type="entry name" value="PAS"/>
    <property type="match status" value="3"/>
</dbReference>
<dbReference type="Gene3D" id="3.30.450.20">
    <property type="entry name" value="PAS domain"/>
    <property type="match status" value="3"/>
</dbReference>
<proteinExistence type="predicted"/>
<gene>
    <name evidence="6" type="ORF">XVE_3311</name>
</gene>
<dbReference type="PROSITE" id="PS50112">
    <property type="entry name" value="PAS"/>
    <property type="match status" value="2"/>
</dbReference>
<keyword evidence="1 2" id="KW-0807">Transducer</keyword>
<dbReference type="InterPro" id="IPR013656">
    <property type="entry name" value="PAS_4"/>
</dbReference>
<reference evidence="6 7" key="1">
    <citation type="journal article" date="2011" name="BMC Genomics">
        <title>Comparative genomics reveals diversity among xanthomonads infecting tomato and pepper.</title>
        <authorList>
            <person name="Potnis N."/>
            <person name="Krasileva K."/>
            <person name="Chow V."/>
            <person name="Almeida N.F."/>
            <person name="Patil P.B."/>
            <person name="Ryan R.P."/>
            <person name="Sharlach M."/>
            <person name="Behlau F."/>
            <person name="Dow J.M."/>
            <person name="Momol M.T."/>
            <person name="White F.F."/>
            <person name="Preston J.F."/>
            <person name="Vinatzer B.A."/>
            <person name="Koebnik R."/>
            <person name="Setubal J.C."/>
            <person name="Norman D.J."/>
            <person name="Staskawicz B.J."/>
            <person name="Jones J.B."/>
        </authorList>
    </citation>
    <scope>NUCLEOTIDE SEQUENCE [LARGE SCALE GENOMIC DNA]</scope>
    <source>
        <strain evidence="6 7">ATCC 35937</strain>
    </source>
</reference>